<gene>
    <name evidence="2" type="ORF">TM51_05247</name>
</gene>
<dbReference type="GO" id="GO:0032259">
    <property type="term" value="P:methylation"/>
    <property type="evidence" value="ECO:0007669"/>
    <property type="project" value="UniProtKB-KW"/>
</dbReference>
<dbReference type="Proteomes" id="UP000014184">
    <property type="component" value="Unassembled WGS sequence"/>
</dbReference>
<keyword evidence="3" id="KW-1185">Reference proteome</keyword>
<evidence type="ECO:0000256" key="1">
    <source>
        <dbReference type="SAM" id="MobiDB-lite"/>
    </source>
</evidence>
<dbReference type="AlphaFoldDB" id="A0A9P2TC68"/>
<dbReference type="GO" id="GO:0008168">
    <property type="term" value="F:methyltransferase activity"/>
    <property type="evidence" value="ECO:0007669"/>
    <property type="project" value="UniProtKB-KW"/>
</dbReference>
<dbReference type="EMBL" id="AOSG01000023">
    <property type="protein sequence ID" value="EOR71978.1"/>
    <property type="molecule type" value="Genomic_DNA"/>
</dbReference>
<feature type="compositionally biased region" description="Basic residues" evidence="1">
    <location>
        <begin position="24"/>
        <end position="35"/>
    </location>
</feature>
<proteinExistence type="predicted"/>
<evidence type="ECO:0000313" key="2">
    <source>
        <dbReference type="EMBL" id="EOR71978.1"/>
    </source>
</evidence>
<comment type="caution">
    <text evidence="2">The sequence shown here is derived from an EMBL/GenBank/DDBJ whole genome shotgun (WGS) entry which is preliminary data.</text>
</comment>
<feature type="non-terminal residue" evidence="2">
    <location>
        <position position="1"/>
    </location>
</feature>
<keyword evidence="2" id="KW-0489">Methyltransferase</keyword>
<accession>A0A9P2TC68</accession>
<sequence length="35" mass="3990">DEDLAELKDRTGITDSDMQAWRPKTTRRGGRKKAS</sequence>
<feature type="region of interest" description="Disordered" evidence="1">
    <location>
        <begin position="1"/>
        <end position="35"/>
    </location>
</feature>
<evidence type="ECO:0000313" key="3">
    <source>
        <dbReference type="Proteomes" id="UP000014184"/>
    </source>
</evidence>
<organism evidence="2 3">
    <name type="scientific">Thermobifida fusca TM51</name>
    <dbReference type="NCBI Taxonomy" id="1169414"/>
    <lineage>
        <taxon>Bacteria</taxon>
        <taxon>Bacillati</taxon>
        <taxon>Actinomycetota</taxon>
        <taxon>Actinomycetes</taxon>
        <taxon>Streptosporangiales</taxon>
        <taxon>Nocardiopsidaceae</taxon>
        <taxon>Thermobifida</taxon>
    </lineage>
</organism>
<feature type="compositionally biased region" description="Basic and acidic residues" evidence="1">
    <location>
        <begin position="1"/>
        <end position="12"/>
    </location>
</feature>
<keyword evidence="2" id="KW-0808">Transferase</keyword>
<reference evidence="2 3" key="1">
    <citation type="journal article" date="2013" name="Genome Announc.">
        <title>Draft Genome Sequence of the Lignocellulose Decomposer Thermobifida fusca Strain TM51.</title>
        <authorList>
            <person name="Toth A."/>
            <person name="Barna T."/>
            <person name="Nagy I."/>
            <person name="Horvath B."/>
            <person name="Nagy I."/>
            <person name="Tancsics A."/>
            <person name="Kriszt B."/>
            <person name="Baka E."/>
            <person name="Fekete C."/>
            <person name="Kukolya J."/>
        </authorList>
    </citation>
    <scope>NUCLEOTIDE SEQUENCE [LARGE SCALE GENOMIC DNA]</scope>
    <source>
        <strain evidence="2 3">TM51</strain>
    </source>
</reference>
<protein>
    <submittedName>
        <fullName evidence="2">DNA methylase</fullName>
    </submittedName>
</protein>
<name>A0A9P2TC68_THEFU</name>